<protein>
    <recommendedName>
        <fullName evidence="4">Lipoprotein</fullName>
    </recommendedName>
</protein>
<reference evidence="2 3" key="1">
    <citation type="submission" date="2024-09" db="EMBL/GenBank/DDBJ databases">
        <authorList>
            <person name="Sun Q."/>
            <person name="Mori K."/>
        </authorList>
    </citation>
    <scope>NUCLEOTIDE SEQUENCE [LARGE SCALE GENOMIC DNA]</scope>
    <source>
        <strain evidence="2 3">TBRC 3947</strain>
    </source>
</reference>
<feature type="transmembrane region" description="Helical" evidence="1">
    <location>
        <begin position="82"/>
        <end position="102"/>
    </location>
</feature>
<keyword evidence="3" id="KW-1185">Reference proteome</keyword>
<keyword evidence="1" id="KW-0812">Transmembrane</keyword>
<evidence type="ECO:0000256" key="1">
    <source>
        <dbReference type="SAM" id="Phobius"/>
    </source>
</evidence>
<gene>
    <name evidence="2" type="ORF">ACFFIA_06330</name>
</gene>
<name>A0ABV6LXW9_9ACTN</name>
<dbReference type="Proteomes" id="UP001589867">
    <property type="component" value="Unassembled WGS sequence"/>
</dbReference>
<dbReference type="RefSeq" id="WP_377246848.1">
    <property type="nucleotide sequence ID" value="NZ_JBHLUH010000007.1"/>
</dbReference>
<evidence type="ECO:0000313" key="2">
    <source>
        <dbReference type="EMBL" id="MFC0527272.1"/>
    </source>
</evidence>
<dbReference type="EMBL" id="JBHLUH010000007">
    <property type="protein sequence ID" value="MFC0527272.1"/>
    <property type="molecule type" value="Genomic_DNA"/>
</dbReference>
<feature type="transmembrane region" description="Helical" evidence="1">
    <location>
        <begin position="12"/>
        <end position="32"/>
    </location>
</feature>
<organism evidence="2 3">
    <name type="scientific">Phytohabitans kaempferiae</name>
    <dbReference type="NCBI Taxonomy" id="1620943"/>
    <lineage>
        <taxon>Bacteria</taxon>
        <taxon>Bacillati</taxon>
        <taxon>Actinomycetota</taxon>
        <taxon>Actinomycetes</taxon>
        <taxon>Micromonosporales</taxon>
        <taxon>Micromonosporaceae</taxon>
    </lineage>
</organism>
<keyword evidence="1" id="KW-1133">Transmembrane helix</keyword>
<evidence type="ECO:0008006" key="4">
    <source>
        <dbReference type="Google" id="ProtNLM"/>
    </source>
</evidence>
<keyword evidence="1" id="KW-0472">Membrane</keyword>
<sequence length="137" mass="13976">MTVAAGRVCSVPLLRWFMVAGALFTIALFGGVSCGDSPLAPVSVAGHVACPNIILQASLPGGLEAKADGGASDGGHGLGETAASACLFVVVALAGLALADAVRGPLLAYWASWWTRLRVPRLRVPASVPMWVAVLRI</sequence>
<proteinExistence type="predicted"/>
<comment type="caution">
    <text evidence="2">The sequence shown here is derived from an EMBL/GenBank/DDBJ whole genome shotgun (WGS) entry which is preliminary data.</text>
</comment>
<evidence type="ECO:0000313" key="3">
    <source>
        <dbReference type="Proteomes" id="UP001589867"/>
    </source>
</evidence>
<dbReference type="PROSITE" id="PS51257">
    <property type="entry name" value="PROKAR_LIPOPROTEIN"/>
    <property type="match status" value="1"/>
</dbReference>
<accession>A0ABV6LXW9</accession>